<dbReference type="RefSeq" id="WP_344707166.1">
    <property type="nucleotide sequence ID" value="NZ_BAABBQ010000001.1"/>
</dbReference>
<proteinExistence type="predicted"/>
<organism evidence="1 2">
    <name type="scientific">Sphingomonas swuensis</name>
    <dbReference type="NCBI Taxonomy" id="977800"/>
    <lineage>
        <taxon>Bacteria</taxon>
        <taxon>Pseudomonadati</taxon>
        <taxon>Pseudomonadota</taxon>
        <taxon>Alphaproteobacteria</taxon>
        <taxon>Sphingomonadales</taxon>
        <taxon>Sphingomonadaceae</taxon>
        <taxon>Sphingomonas</taxon>
    </lineage>
</organism>
<protein>
    <recommendedName>
        <fullName evidence="3">Antitoxin Xre/MbcA/ParS-like toxin-binding domain-containing protein</fullName>
    </recommendedName>
</protein>
<reference evidence="2" key="1">
    <citation type="journal article" date="2019" name="Int. J. Syst. Evol. Microbiol.">
        <title>The Global Catalogue of Microorganisms (GCM) 10K type strain sequencing project: providing services to taxonomists for standard genome sequencing and annotation.</title>
        <authorList>
            <consortium name="The Broad Institute Genomics Platform"/>
            <consortium name="The Broad Institute Genome Sequencing Center for Infectious Disease"/>
            <person name="Wu L."/>
            <person name="Ma J."/>
        </authorList>
    </citation>
    <scope>NUCLEOTIDE SEQUENCE [LARGE SCALE GENOMIC DNA]</scope>
    <source>
        <strain evidence="2">JCM 17563</strain>
    </source>
</reference>
<evidence type="ECO:0008006" key="3">
    <source>
        <dbReference type="Google" id="ProtNLM"/>
    </source>
</evidence>
<accession>A0ABP7T0K7</accession>
<comment type="caution">
    <text evidence="1">The sequence shown here is derived from an EMBL/GenBank/DDBJ whole genome shotgun (WGS) entry which is preliminary data.</text>
</comment>
<dbReference type="EMBL" id="BAABBQ010000001">
    <property type="protein sequence ID" value="GAA4019312.1"/>
    <property type="molecule type" value="Genomic_DNA"/>
</dbReference>
<evidence type="ECO:0000313" key="2">
    <source>
        <dbReference type="Proteomes" id="UP001500235"/>
    </source>
</evidence>
<keyword evidence="2" id="KW-1185">Reference proteome</keyword>
<dbReference type="Proteomes" id="UP001500235">
    <property type="component" value="Unassembled WGS sequence"/>
</dbReference>
<name>A0ABP7T0K7_9SPHN</name>
<gene>
    <name evidence="1" type="ORF">GCM10022280_18910</name>
</gene>
<evidence type="ECO:0000313" key="1">
    <source>
        <dbReference type="EMBL" id="GAA4019312.1"/>
    </source>
</evidence>
<sequence>MTSGFLVWSSLRDEEDAAKINDATKAFLDAAHNLRLAADVIPGLRNSPGLPSDAVPKLTPEEWAIVRSLQVLYGIDGSTPRTDPEALPLAYEEPVFHPEASFQIARNLREVAPAISGEKELEQTRRASSFSSSFEILADAVLEALAPEQGTAAGIDRDKLIAAIERRYVLARESRRRDLEPTLDLLQAAWDLTDLEVEQLLAVPVGWLALWRNHEAAMGLEQFEILNRLLSLHEAMRLHMEPRGYAKWLRRRWKPGSITDGRSPIEVLLSDGKAAEQLRAYLIANALN</sequence>